<evidence type="ECO:0000313" key="4">
    <source>
        <dbReference type="Proteomes" id="UP000015106"/>
    </source>
</evidence>
<evidence type="ECO:0000256" key="1">
    <source>
        <dbReference type="SAM" id="MobiDB-lite"/>
    </source>
</evidence>
<evidence type="ECO:0000256" key="2">
    <source>
        <dbReference type="SAM" id="SignalP"/>
    </source>
</evidence>
<sequence>MSALCLRLMLTELVMFLYSPRLTPHVPLGCRVVLVFGLQGTGSGVIDSSSHKVMMADKQLQVHGSPGSPSDAGSNGGL</sequence>
<evidence type="ECO:0000313" key="3">
    <source>
        <dbReference type="EnsemblPlants" id="TuG1812G0400003122.01.T01"/>
    </source>
</evidence>
<dbReference type="Gramene" id="TuG1812G0400003122.01.T01">
    <property type="protein sequence ID" value="TuG1812G0400003122.01.T01"/>
    <property type="gene ID" value="TuG1812G0400003122.01"/>
</dbReference>
<feature type="chain" id="PRO_5035791181" description="Secreted protein" evidence="2">
    <location>
        <begin position="25"/>
        <end position="78"/>
    </location>
</feature>
<reference evidence="4" key="1">
    <citation type="journal article" date="2013" name="Nature">
        <title>Draft genome of the wheat A-genome progenitor Triticum urartu.</title>
        <authorList>
            <person name="Ling H.Q."/>
            <person name="Zhao S."/>
            <person name="Liu D."/>
            <person name="Wang J."/>
            <person name="Sun H."/>
            <person name="Zhang C."/>
            <person name="Fan H."/>
            <person name="Li D."/>
            <person name="Dong L."/>
            <person name="Tao Y."/>
            <person name="Gao C."/>
            <person name="Wu H."/>
            <person name="Li Y."/>
            <person name="Cui Y."/>
            <person name="Guo X."/>
            <person name="Zheng S."/>
            <person name="Wang B."/>
            <person name="Yu K."/>
            <person name="Liang Q."/>
            <person name="Yang W."/>
            <person name="Lou X."/>
            <person name="Chen J."/>
            <person name="Feng M."/>
            <person name="Jian J."/>
            <person name="Zhang X."/>
            <person name="Luo G."/>
            <person name="Jiang Y."/>
            <person name="Liu J."/>
            <person name="Wang Z."/>
            <person name="Sha Y."/>
            <person name="Zhang B."/>
            <person name="Wu H."/>
            <person name="Tang D."/>
            <person name="Shen Q."/>
            <person name="Xue P."/>
            <person name="Zou S."/>
            <person name="Wang X."/>
            <person name="Liu X."/>
            <person name="Wang F."/>
            <person name="Yang Y."/>
            <person name="An X."/>
            <person name="Dong Z."/>
            <person name="Zhang K."/>
            <person name="Zhang X."/>
            <person name="Luo M.C."/>
            <person name="Dvorak J."/>
            <person name="Tong Y."/>
            <person name="Wang J."/>
            <person name="Yang H."/>
            <person name="Li Z."/>
            <person name="Wang D."/>
            <person name="Zhang A."/>
            <person name="Wang J."/>
        </authorList>
    </citation>
    <scope>NUCLEOTIDE SEQUENCE</scope>
    <source>
        <strain evidence="4">cv. G1812</strain>
    </source>
</reference>
<evidence type="ECO:0008006" key="5">
    <source>
        <dbReference type="Google" id="ProtNLM"/>
    </source>
</evidence>
<dbReference type="EnsemblPlants" id="TuG1812G0400003122.01.T01">
    <property type="protein sequence ID" value="TuG1812G0400003122.01.T01"/>
    <property type="gene ID" value="TuG1812G0400003122.01"/>
</dbReference>
<reference evidence="3" key="2">
    <citation type="submission" date="2018-03" db="EMBL/GenBank/DDBJ databases">
        <title>The Triticum urartu genome reveals the dynamic nature of wheat genome evolution.</title>
        <authorList>
            <person name="Ling H."/>
            <person name="Ma B."/>
            <person name="Shi X."/>
            <person name="Liu H."/>
            <person name="Dong L."/>
            <person name="Sun H."/>
            <person name="Cao Y."/>
            <person name="Gao Q."/>
            <person name="Zheng S."/>
            <person name="Li Y."/>
            <person name="Yu Y."/>
            <person name="Du H."/>
            <person name="Qi M."/>
            <person name="Li Y."/>
            <person name="Yu H."/>
            <person name="Cui Y."/>
            <person name="Wang N."/>
            <person name="Chen C."/>
            <person name="Wu H."/>
            <person name="Zhao Y."/>
            <person name="Zhang J."/>
            <person name="Li Y."/>
            <person name="Zhou W."/>
            <person name="Zhang B."/>
            <person name="Hu W."/>
            <person name="Eijk M."/>
            <person name="Tang J."/>
            <person name="Witsenboer H."/>
            <person name="Zhao S."/>
            <person name="Li Z."/>
            <person name="Zhang A."/>
            <person name="Wang D."/>
            <person name="Liang C."/>
        </authorList>
    </citation>
    <scope>NUCLEOTIDE SEQUENCE [LARGE SCALE GENOMIC DNA]</scope>
    <source>
        <strain evidence="3">cv. G1812</strain>
    </source>
</reference>
<organism evidence="3 4">
    <name type="scientific">Triticum urartu</name>
    <name type="common">Red wild einkorn</name>
    <name type="synonym">Crithodium urartu</name>
    <dbReference type="NCBI Taxonomy" id="4572"/>
    <lineage>
        <taxon>Eukaryota</taxon>
        <taxon>Viridiplantae</taxon>
        <taxon>Streptophyta</taxon>
        <taxon>Embryophyta</taxon>
        <taxon>Tracheophyta</taxon>
        <taxon>Spermatophyta</taxon>
        <taxon>Magnoliopsida</taxon>
        <taxon>Liliopsida</taxon>
        <taxon>Poales</taxon>
        <taxon>Poaceae</taxon>
        <taxon>BOP clade</taxon>
        <taxon>Pooideae</taxon>
        <taxon>Triticodae</taxon>
        <taxon>Triticeae</taxon>
        <taxon>Triticinae</taxon>
        <taxon>Triticum</taxon>
    </lineage>
</organism>
<dbReference type="Proteomes" id="UP000015106">
    <property type="component" value="Chromosome 4"/>
</dbReference>
<feature type="region of interest" description="Disordered" evidence="1">
    <location>
        <begin position="59"/>
        <end position="78"/>
    </location>
</feature>
<name>A0A8R7UB17_TRIUA</name>
<reference evidence="3" key="3">
    <citation type="submission" date="2022-06" db="UniProtKB">
        <authorList>
            <consortium name="EnsemblPlants"/>
        </authorList>
    </citation>
    <scope>IDENTIFICATION</scope>
</reference>
<feature type="signal peptide" evidence="2">
    <location>
        <begin position="1"/>
        <end position="24"/>
    </location>
</feature>
<proteinExistence type="predicted"/>
<feature type="compositionally biased region" description="Polar residues" evidence="1">
    <location>
        <begin position="67"/>
        <end position="78"/>
    </location>
</feature>
<dbReference type="AlphaFoldDB" id="A0A8R7UB17"/>
<keyword evidence="4" id="KW-1185">Reference proteome</keyword>
<keyword evidence="2" id="KW-0732">Signal</keyword>
<protein>
    <recommendedName>
        <fullName evidence="5">Secreted protein</fullName>
    </recommendedName>
</protein>
<accession>A0A8R7UB17</accession>